<dbReference type="AlphaFoldDB" id="A0A2V5LVE1"/>
<organism evidence="3 4">
    <name type="scientific">Arthrobacter livingstonensis</name>
    <dbReference type="NCBI Taxonomy" id="670078"/>
    <lineage>
        <taxon>Bacteria</taxon>
        <taxon>Bacillati</taxon>
        <taxon>Actinomycetota</taxon>
        <taxon>Actinomycetes</taxon>
        <taxon>Micrococcales</taxon>
        <taxon>Micrococcaceae</taxon>
        <taxon>Arthrobacter</taxon>
    </lineage>
</organism>
<evidence type="ECO:0000313" key="3">
    <source>
        <dbReference type="EMBL" id="PYI67487.1"/>
    </source>
</evidence>
<name>A0A2V5LVE1_9MICC</name>
<protein>
    <recommendedName>
        <fullName evidence="2">VWFA domain-containing protein</fullName>
    </recommendedName>
</protein>
<evidence type="ECO:0000259" key="2">
    <source>
        <dbReference type="PROSITE" id="PS50234"/>
    </source>
</evidence>
<dbReference type="Pfam" id="PF13519">
    <property type="entry name" value="VWA_2"/>
    <property type="match status" value="1"/>
</dbReference>
<dbReference type="OrthoDB" id="4623238at2"/>
<dbReference type="PROSITE" id="PS50234">
    <property type="entry name" value="VWFA"/>
    <property type="match status" value="1"/>
</dbReference>
<dbReference type="InterPro" id="IPR036465">
    <property type="entry name" value="vWFA_dom_sf"/>
</dbReference>
<feature type="domain" description="VWFA" evidence="2">
    <location>
        <begin position="94"/>
        <end position="284"/>
    </location>
</feature>
<dbReference type="InterPro" id="IPR002035">
    <property type="entry name" value="VWF_A"/>
</dbReference>
<reference evidence="3 4" key="1">
    <citation type="submission" date="2018-05" db="EMBL/GenBank/DDBJ databases">
        <title>Genetic diversity of glacier-inhabiting Cryobacterium bacteria in China and description of Cryobacterium mengkeensis sp. nov. and Arthrobacter glacialis sp. nov.</title>
        <authorList>
            <person name="Liu Q."/>
            <person name="Xin Y.-H."/>
        </authorList>
    </citation>
    <scope>NUCLEOTIDE SEQUENCE [LARGE SCALE GENOMIC DNA]</scope>
    <source>
        <strain evidence="3 4">LI2</strain>
    </source>
</reference>
<evidence type="ECO:0000256" key="1">
    <source>
        <dbReference type="SAM" id="Phobius"/>
    </source>
</evidence>
<feature type="transmembrane region" description="Helical" evidence="1">
    <location>
        <begin position="58"/>
        <end position="78"/>
    </location>
</feature>
<evidence type="ECO:0000313" key="4">
    <source>
        <dbReference type="Proteomes" id="UP000247832"/>
    </source>
</evidence>
<keyword evidence="4" id="KW-1185">Reference proteome</keyword>
<feature type="transmembrane region" description="Helical" evidence="1">
    <location>
        <begin position="6"/>
        <end position="24"/>
    </location>
</feature>
<dbReference type="Proteomes" id="UP000247832">
    <property type="component" value="Unassembled WGS sequence"/>
</dbReference>
<dbReference type="EMBL" id="QJVD01000009">
    <property type="protein sequence ID" value="PYI67487.1"/>
    <property type="molecule type" value="Genomic_DNA"/>
</dbReference>
<keyword evidence="1" id="KW-1133">Transmembrane helix</keyword>
<dbReference type="Gene3D" id="3.40.50.410">
    <property type="entry name" value="von Willebrand factor, type A domain"/>
    <property type="match status" value="1"/>
</dbReference>
<keyword evidence="1" id="KW-0812">Transmembrane</keyword>
<gene>
    <name evidence="3" type="ORF">CVV68_10375</name>
</gene>
<dbReference type="RefSeq" id="WP_110500926.1">
    <property type="nucleotide sequence ID" value="NZ_QJVD01000009.1"/>
</dbReference>
<accession>A0A2V5LVE1</accession>
<keyword evidence="1" id="KW-0472">Membrane</keyword>
<dbReference type="SUPFAM" id="SSF53300">
    <property type="entry name" value="vWA-like"/>
    <property type="match status" value="1"/>
</dbReference>
<proteinExistence type="predicted"/>
<sequence>MALKYWWLLPLGVAAIAAVVFRLWRRTRQTPGRVPVAHADRLTALPSYQRAVAVQRRWLAVGLASVLLLAGSVLAAAARPVQAATTVPEQLNRDIILCLDVSGSMVDTDEAVVAVFAELVTRFKGERIGLTIFDSTAVQVFPLTDDYGFVAGQLELAVKALNQDTKSFDFFDGTYEVPGSSLIGDGLASCVRGFPPESGAKRSRSVILATDNMLAGRPVFTLAEAAGLAKKANVRVHALNPNDYGSADYPDVAASGLKTAATSTDGSYYALESAAAVKSIAHKVQATEAARLQGAAVRTLSDQPALPLGLALLSLAGLGAAVWKVRQ</sequence>
<comment type="caution">
    <text evidence="3">The sequence shown here is derived from an EMBL/GenBank/DDBJ whole genome shotgun (WGS) entry which is preliminary data.</text>
</comment>